<proteinExistence type="inferred from homology"/>
<reference evidence="12" key="1">
    <citation type="submission" date="2019-12" db="EMBL/GenBank/DDBJ databases">
        <authorList>
            <person name="Scholes J."/>
        </authorList>
    </citation>
    <scope>NUCLEOTIDE SEQUENCE</scope>
</reference>
<dbReference type="InterPro" id="IPR036134">
    <property type="entry name" value="Crypto/Photolyase_FAD-like_sf"/>
</dbReference>
<comment type="cofactor">
    <cofactor evidence="8">
        <name>FAD</name>
        <dbReference type="ChEBI" id="CHEBI:57692"/>
    </cofactor>
    <text evidence="8">Binds 1 FAD per subunit.</text>
</comment>
<dbReference type="InterPro" id="IPR036155">
    <property type="entry name" value="Crypto/Photolyase_N_sf"/>
</dbReference>
<evidence type="ECO:0000256" key="4">
    <source>
        <dbReference type="ARBA" id="ARBA00022827"/>
    </source>
</evidence>
<feature type="site" description="Electron transfer via tryptophanyl radical" evidence="9">
    <location>
        <position position="322"/>
    </location>
</feature>
<evidence type="ECO:0000256" key="2">
    <source>
        <dbReference type="ARBA" id="ARBA00022630"/>
    </source>
</evidence>
<dbReference type="GO" id="GO:0003914">
    <property type="term" value="F:DNA (6-4) photolyase activity"/>
    <property type="evidence" value="ECO:0007669"/>
    <property type="project" value="UniProtKB-EC"/>
</dbReference>
<gene>
    <name evidence="12" type="ORF">SHERM_05702</name>
</gene>
<keyword evidence="13" id="KW-1185">Reference proteome</keyword>
<dbReference type="FunFam" id="1.10.579.10:FF:000004">
    <property type="entry name" value="Cryptochrome-1"/>
    <property type="match status" value="1"/>
</dbReference>
<dbReference type="SUPFAM" id="SSF52425">
    <property type="entry name" value="Cryptochrome/photolyase, N-terminal domain"/>
    <property type="match status" value="1"/>
</dbReference>
<dbReference type="GO" id="GO:0071949">
    <property type="term" value="F:FAD binding"/>
    <property type="evidence" value="ECO:0007669"/>
    <property type="project" value="TreeGrafter"/>
</dbReference>
<dbReference type="InterPro" id="IPR006050">
    <property type="entry name" value="DNA_photolyase_N"/>
</dbReference>
<evidence type="ECO:0000259" key="10">
    <source>
        <dbReference type="Pfam" id="PF00875"/>
    </source>
</evidence>
<dbReference type="GO" id="GO:0003677">
    <property type="term" value="F:DNA binding"/>
    <property type="evidence" value="ECO:0007669"/>
    <property type="project" value="TreeGrafter"/>
</dbReference>
<feature type="domain" description="Cryptochrome/DNA photolyase FAD-binding" evidence="11">
    <location>
        <begin position="235"/>
        <end position="429"/>
    </location>
</feature>
<dbReference type="GO" id="GO:0043153">
    <property type="term" value="P:entrainment of circadian clock by photoperiod"/>
    <property type="evidence" value="ECO:0007669"/>
    <property type="project" value="TreeGrafter"/>
</dbReference>
<evidence type="ECO:0000256" key="6">
    <source>
        <dbReference type="ARBA" id="ARBA00066798"/>
    </source>
</evidence>
<feature type="binding site" evidence="8">
    <location>
        <begin position="237"/>
        <end position="244"/>
    </location>
    <ligand>
        <name>FAD</name>
        <dbReference type="ChEBI" id="CHEBI:57692"/>
    </ligand>
</feature>
<name>A0A9N7NW05_STRHE</name>
<accession>A0A9N7NW05</accession>
<feature type="domain" description="Photolyase/cryptochrome alpha/beta" evidence="10">
    <location>
        <begin position="51"/>
        <end position="106"/>
    </location>
</feature>
<dbReference type="Proteomes" id="UP001153555">
    <property type="component" value="Unassembled WGS sequence"/>
</dbReference>
<dbReference type="GO" id="GO:0006139">
    <property type="term" value="P:nucleobase-containing compound metabolic process"/>
    <property type="evidence" value="ECO:0007669"/>
    <property type="project" value="UniProtKB-ARBA"/>
</dbReference>
<protein>
    <recommendedName>
        <fullName evidence="7">(6-4)DNA photolyase</fullName>
        <ecNumber evidence="6">4.1.99.13</ecNumber>
    </recommendedName>
</protein>
<evidence type="ECO:0000256" key="8">
    <source>
        <dbReference type="PIRSR" id="PIRSR602081-1"/>
    </source>
</evidence>
<dbReference type="GO" id="GO:0003904">
    <property type="term" value="F:deoxyribodipyrimidine photo-lyase activity"/>
    <property type="evidence" value="ECO:0007669"/>
    <property type="project" value="TreeGrafter"/>
</dbReference>
<evidence type="ECO:0000259" key="11">
    <source>
        <dbReference type="Pfam" id="PF03441"/>
    </source>
</evidence>
<dbReference type="EC" id="4.1.99.13" evidence="6"/>
<feature type="site" description="Electron transfer via tryptophanyl radical" evidence="9">
    <location>
        <position position="268"/>
    </location>
</feature>
<dbReference type="PANTHER" id="PTHR11455">
    <property type="entry name" value="CRYPTOCHROME"/>
    <property type="match status" value="1"/>
</dbReference>
<feature type="binding site" evidence="8">
    <location>
        <begin position="335"/>
        <end position="337"/>
    </location>
    <ligand>
        <name>FAD</name>
        <dbReference type="ChEBI" id="CHEBI:57692"/>
    </ligand>
</feature>
<dbReference type="OrthoDB" id="435881at2759"/>
<evidence type="ECO:0000313" key="12">
    <source>
        <dbReference type="EMBL" id="CAA0839133.1"/>
    </source>
</evidence>
<dbReference type="Pfam" id="PF00875">
    <property type="entry name" value="DNA_photolyase"/>
    <property type="match status" value="1"/>
</dbReference>
<dbReference type="GO" id="GO:0005737">
    <property type="term" value="C:cytoplasm"/>
    <property type="evidence" value="ECO:0007669"/>
    <property type="project" value="TreeGrafter"/>
</dbReference>
<evidence type="ECO:0000256" key="3">
    <source>
        <dbReference type="ARBA" id="ARBA00022741"/>
    </source>
</evidence>
<keyword evidence="2 8" id="KW-0285">Flavoprotein</keyword>
<evidence type="ECO:0000313" key="13">
    <source>
        <dbReference type="Proteomes" id="UP001153555"/>
    </source>
</evidence>
<dbReference type="EMBL" id="CACSLK010031421">
    <property type="protein sequence ID" value="CAA0839133.1"/>
    <property type="molecule type" value="Genomic_DNA"/>
</dbReference>
<evidence type="ECO:0000256" key="9">
    <source>
        <dbReference type="PIRSR" id="PIRSR602081-2"/>
    </source>
</evidence>
<evidence type="ECO:0000256" key="5">
    <source>
        <dbReference type="ARBA" id="ARBA00051116"/>
    </source>
</evidence>
<dbReference type="GO" id="GO:0005634">
    <property type="term" value="C:nucleus"/>
    <property type="evidence" value="ECO:0007669"/>
    <property type="project" value="TreeGrafter"/>
</dbReference>
<evidence type="ECO:0000256" key="1">
    <source>
        <dbReference type="ARBA" id="ARBA00005862"/>
    </source>
</evidence>
<keyword evidence="4 8" id="KW-0274">FAD</keyword>
<dbReference type="InterPro" id="IPR005101">
    <property type="entry name" value="Cryptochr/Photolyase_FAD-bd"/>
</dbReference>
<organism evidence="12 13">
    <name type="scientific">Striga hermonthica</name>
    <name type="common">Purple witchweed</name>
    <name type="synonym">Buchnera hermonthica</name>
    <dbReference type="NCBI Taxonomy" id="68872"/>
    <lineage>
        <taxon>Eukaryota</taxon>
        <taxon>Viridiplantae</taxon>
        <taxon>Streptophyta</taxon>
        <taxon>Embryophyta</taxon>
        <taxon>Tracheophyta</taxon>
        <taxon>Spermatophyta</taxon>
        <taxon>Magnoliopsida</taxon>
        <taxon>eudicotyledons</taxon>
        <taxon>Gunneridae</taxon>
        <taxon>Pentapetalae</taxon>
        <taxon>asterids</taxon>
        <taxon>lamiids</taxon>
        <taxon>Lamiales</taxon>
        <taxon>Orobanchaceae</taxon>
        <taxon>Buchnereae</taxon>
        <taxon>Striga</taxon>
    </lineage>
</organism>
<sequence length="489" mass="55946">MRSSLEARKGLVEVDGIEQGITQMVDLQTGAIPMVDDTVEPPLSILCEMLDTNPYYRSLDDKVKKYAAVAGIEIFSPVSHTLFNPADIIQKNGGRPPLTYQSFVKLAGEPSFTLSPILTELSGLPPVGNVGECPVSEVPSINELGYENIPENERTPFKGGESEALRRLRESISKEEWVANFEKPKGDPSSFLKPATTVLSPYLKFGCLSSRYFYQCIQEVQGRSKRHTSPPVSLLGQLLWRDFFYTVAFGTPNFDQMKDNRICKQIPWKDDDELLAAWRDCRTGFPWIDAIMMQLRKWGWMHHLARHCVACFLTRGDLFVHWEKGRDVFERLLIDSDWAINNANWMWLSCSSFFYQYNRIYSPISFGKKYDPNGNYIRHFLPVLKDMPKDYIYEPWTAPPSIQVKAKCIIGKDYPKPVVAHDVASKECRGMLYEAYELNKSLNGKVSEEDLNSLRRKLDEDKKSEPKSKRLKQTLLDKNVLISSDDHIS</sequence>
<evidence type="ECO:0000256" key="7">
    <source>
        <dbReference type="ARBA" id="ARBA00067640"/>
    </source>
</evidence>
<dbReference type="InterPro" id="IPR002081">
    <property type="entry name" value="Cryptochrome/DNA_photolyase_1"/>
</dbReference>
<dbReference type="Pfam" id="PF03441">
    <property type="entry name" value="FAD_binding_7"/>
    <property type="match status" value="1"/>
</dbReference>
<keyword evidence="3" id="KW-0547">Nucleotide-binding</keyword>
<dbReference type="InterPro" id="IPR014729">
    <property type="entry name" value="Rossmann-like_a/b/a_fold"/>
</dbReference>
<dbReference type="SUPFAM" id="SSF48173">
    <property type="entry name" value="Cryptochrome/photolyase FAD-binding domain"/>
    <property type="match status" value="1"/>
</dbReference>
<dbReference type="Gene3D" id="3.40.50.620">
    <property type="entry name" value="HUPs"/>
    <property type="match status" value="1"/>
</dbReference>
<feature type="site" description="Electron transfer via tryptophanyl radical" evidence="9">
    <location>
        <position position="345"/>
    </location>
</feature>
<comment type="catalytic activity">
    <reaction evidence="5">
        <text>(6-4) photoproduct (in DNA) = 2 pyrimidine residues (in DNA).</text>
        <dbReference type="EC" id="4.1.99.13"/>
    </reaction>
</comment>
<dbReference type="PANTHER" id="PTHR11455:SF9">
    <property type="entry name" value="CRYPTOCHROME CIRCADIAN CLOCK 5 ISOFORM X1"/>
    <property type="match status" value="1"/>
</dbReference>
<dbReference type="AlphaFoldDB" id="A0A9N7NW05"/>
<dbReference type="Gene3D" id="1.25.40.80">
    <property type="match status" value="1"/>
</dbReference>
<feature type="binding site" evidence="8">
    <location>
        <begin position="196"/>
        <end position="200"/>
    </location>
    <ligand>
        <name>FAD</name>
        <dbReference type="ChEBI" id="CHEBI:57692"/>
    </ligand>
</feature>
<comment type="similarity">
    <text evidence="1">Belongs to the DNA photolyase class-1 family.</text>
</comment>
<dbReference type="GO" id="GO:0032922">
    <property type="term" value="P:circadian regulation of gene expression"/>
    <property type="evidence" value="ECO:0007669"/>
    <property type="project" value="TreeGrafter"/>
</dbReference>
<dbReference type="Gene3D" id="1.10.579.10">
    <property type="entry name" value="DNA Cyclobutane Dipyrimidine Photolyase, subunit A, domain 3"/>
    <property type="match status" value="1"/>
</dbReference>
<comment type="caution">
    <text evidence="12">The sequence shown here is derived from an EMBL/GenBank/DDBJ whole genome shotgun (WGS) entry which is preliminary data.</text>
</comment>